<dbReference type="InterPro" id="IPR006640">
    <property type="entry name" value="SprT-like_domain"/>
</dbReference>
<evidence type="ECO:0000313" key="3">
    <source>
        <dbReference type="Proteomes" id="UP001596312"/>
    </source>
</evidence>
<gene>
    <name evidence="2" type="ORF">ACFQGH_16825</name>
</gene>
<dbReference type="AlphaFoldDB" id="A0ABD5V720"/>
<organism evidence="2 3">
    <name type="scientific">Halalkalicoccus tibetensis</name>
    <dbReference type="NCBI Taxonomy" id="175632"/>
    <lineage>
        <taxon>Archaea</taxon>
        <taxon>Methanobacteriati</taxon>
        <taxon>Methanobacteriota</taxon>
        <taxon>Stenosarchaea group</taxon>
        <taxon>Halobacteria</taxon>
        <taxon>Halobacteriales</taxon>
        <taxon>Halococcaceae</taxon>
        <taxon>Halalkalicoccus</taxon>
    </lineage>
</organism>
<dbReference type="Pfam" id="PF10263">
    <property type="entry name" value="SprT-like"/>
    <property type="match status" value="1"/>
</dbReference>
<keyword evidence="3" id="KW-1185">Reference proteome</keyword>
<name>A0ABD5V720_9EURY</name>
<feature type="domain" description="SprT-like" evidence="1">
    <location>
        <begin position="47"/>
        <end position="107"/>
    </location>
</feature>
<dbReference type="RefSeq" id="WP_340605443.1">
    <property type="nucleotide sequence ID" value="NZ_JBBMXV010000006.1"/>
</dbReference>
<dbReference type="EMBL" id="JBHSXQ010000006">
    <property type="protein sequence ID" value="MFC6906859.1"/>
    <property type="molecule type" value="Genomic_DNA"/>
</dbReference>
<sequence>MAIRTVLPIEAGQYQPYVAVSQYSSNTFASTVTILLHKTADSVEKRRNNDHQSEQITIRLSWDAYEAYGWQQFSRIVRHDLIHVWQYHEYDKADHGPTFHQWVEPLETDRHREQYAEPNYWVIYEECESCDSRYRRSKVVKLSEKYLCGQCGGEISVENA</sequence>
<reference evidence="2 3" key="1">
    <citation type="journal article" date="2019" name="Int. J. Syst. Evol. Microbiol.">
        <title>The Global Catalogue of Microorganisms (GCM) 10K type strain sequencing project: providing services to taxonomists for standard genome sequencing and annotation.</title>
        <authorList>
            <consortium name="The Broad Institute Genomics Platform"/>
            <consortium name="The Broad Institute Genome Sequencing Center for Infectious Disease"/>
            <person name="Wu L."/>
            <person name="Ma J."/>
        </authorList>
    </citation>
    <scope>NUCLEOTIDE SEQUENCE [LARGE SCALE GENOMIC DNA]</scope>
    <source>
        <strain evidence="2 3">CGMCC 1.3240</strain>
    </source>
</reference>
<accession>A0ABD5V720</accession>
<comment type="caution">
    <text evidence="2">The sequence shown here is derived from an EMBL/GenBank/DDBJ whole genome shotgun (WGS) entry which is preliminary data.</text>
</comment>
<protein>
    <submittedName>
        <fullName evidence="2">SprT-like domain-containing protein</fullName>
    </submittedName>
</protein>
<evidence type="ECO:0000259" key="1">
    <source>
        <dbReference type="Pfam" id="PF10263"/>
    </source>
</evidence>
<evidence type="ECO:0000313" key="2">
    <source>
        <dbReference type="EMBL" id="MFC6906859.1"/>
    </source>
</evidence>
<dbReference type="GO" id="GO:0006950">
    <property type="term" value="P:response to stress"/>
    <property type="evidence" value="ECO:0007669"/>
    <property type="project" value="UniProtKB-ARBA"/>
</dbReference>
<dbReference type="Proteomes" id="UP001596312">
    <property type="component" value="Unassembled WGS sequence"/>
</dbReference>
<proteinExistence type="predicted"/>